<dbReference type="Proteomes" id="UP000694872">
    <property type="component" value="Unplaced"/>
</dbReference>
<organism evidence="8">
    <name type="scientific">Papilio xuthus</name>
    <name type="common">Asian swallowtail butterfly</name>
    <dbReference type="NCBI Taxonomy" id="66420"/>
    <lineage>
        <taxon>Eukaryota</taxon>
        <taxon>Metazoa</taxon>
        <taxon>Ecdysozoa</taxon>
        <taxon>Arthropoda</taxon>
        <taxon>Hexapoda</taxon>
        <taxon>Insecta</taxon>
        <taxon>Pterygota</taxon>
        <taxon>Neoptera</taxon>
        <taxon>Endopterygota</taxon>
        <taxon>Lepidoptera</taxon>
        <taxon>Glossata</taxon>
        <taxon>Ditrysia</taxon>
        <taxon>Papilionoidea</taxon>
        <taxon>Papilionidae</taxon>
        <taxon>Papilioninae</taxon>
        <taxon>Papilio</taxon>
    </lineage>
</organism>
<feature type="region of interest" description="Disordered" evidence="6">
    <location>
        <begin position="1279"/>
        <end position="1304"/>
    </location>
</feature>
<name>A0AAJ6ZTA3_PAPXU</name>
<feature type="region of interest" description="Disordered" evidence="6">
    <location>
        <begin position="1032"/>
        <end position="1104"/>
    </location>
</feature>
<keyword evidence="3 7" id="KW-1133">Transmembrane helix</keyword>
<dbReference type="PANTHER" id="PTHR21676:SF6">
    <property type="entry name" value="PROTEIN STUM"/>
    <property type="match status" value="1"/>
</dbReference>
<feature type="compositionally biased region" description="Polar residues" evidence="6">
    <location>
        <begin position="653"/>
        <end position="669"/>
    </location>
</feature>
<feature type="compositionally biased region" description="Basic and acidic residues" evidence="6">
    <location>
        <begin position="607"/>
        <end position="617"/>
    </location>
</feature>
<feature type="compositionally biased region" description="Low complexity" evidence="6">
    <location>
        <begin position="595"/>
        <end position="606"/>
    </location>
</feature>
<feature type="region of interest" description="Disordered" evidence="6">
    <location>
        <begin position="211"/>
        <end position="327"/>
    </location>
</feature>
<evidence type="ECO:0000256" key="4">
    <source>
        <dbReference type="ARBA" id="ARBA00023136"/>
    </source>
</evidence>
<feature type="compositionally biased region" description="Pro residues" evidence="6">
    <location>
        <begin position="532"/>
        <end position="543"/>
    </location>
</feature>
<dbReference type="Pfam" id="PF15795">
    <property type="entry name" value="Spec3"/>
    <property type="match status" value="1"/>
</dbReference>
<feature type="compositionally biased region" description="Polar residues" evidence="6">
    <location>
        <begin position="378"/>
        <end position="409"/>
    </location>
</feature>
<evidence type="ECO:0000256" key="3">
    <source>
        <dbReference type="ARBA" id="ARBA00022989"/>
    </source>
</evidence>
<dbReference type="InterPro" id="IPR026673">
    <property type="entry name" value="SPEC3/Stum"/>
</dbReference>
<comment type="subcellular location">
    <subcellularLocation>
        <location evidence="1">Membrane</location>
        <topology evidence="1">Multi-pass membrane protein</topology>
    </subcellularLocation>
</comment>
<feature type="region of interest" description="Disordered" evidence="6">
    <location>
        <begin position="523"/>
        <end position="748"/>
    </location>
</feature>
<feature type="compositionally biased region" description="Polar residues" evidence="6">
    <location>
        <begin position="285"/>
        <end position="309"/>
    </location>
</feature>
<dbReference type="CTD" id="375057"/>
<feature type="compositionally biased region" description="Polar residues" evidence="6">
    <location>
        <begin position="1281"/>
        <end position="1298"/>
    </location>
</feature>
<dbReference type="PANTHER" id="PTHR21676">
    <property type="entry name" value="PROTEIN STUM"/>
    <property type="match status" value="1"/>
</dbReference>
<feature type="compositionally biased region" description="Polar residues" evidence="6">
    <location>
        <begin position="19"/>
        <end position="30"/>
    </location>
</feature>
<dbReference type="GO" id="GO:0019230">
    <property type="term" value="P:proprioception"/>
    <property type="evidence" value="ECO:0007669"/>
    <property type="project" value="TreeGrafter"/>
</dbReference>
<evidence type="ECO:0000256" key="7">
    <source>
        <dbReference type="SAM" id="Phobius"/>
    </source>
</evidence>
<dbReference type="KEGG" id="pxu:106125810"/>
<feature type="transmembrane region" description="Helical" evidence="7">
    <location>
        <begin position="1331"/>
        <end position="1360"/>
    </location>
</feature>
<evidence type="ECO:0000256" key="5">
    <source>
        <dbReference type="SAM" id="Coils"/>
    </source>
</evidence>
<feature type="compositionally biased region" description="Polar residues" evidence="6">
    <location>
        <begin position="1059"/>
        <end position="1068"/>
    </location>
</feature>
<feature type="compositionally biased region" description="Polar residues" evidence="6">
    <location>
        <begin position="633"/>
        <end position="644"/>
    </location>
</feature>
<feature type="compositionally biased region" description="Basic and acidic residues" evidence="6">
    <location>
        <begin position="678"/>
        <end position="691"/>
    </location>
</feature>
<accession>A0AAJ6ZTA3</accession>
<feature type="coiled-coil region" evidence="5">
    <location>
        <begin position="933"/>
        <end position="960"/>
    </location>
</feature>
<feature type="region of interest" description="Disordered" evidence="6">
    <location>
        <begin position="17"/>
        <end position="39"/>
    </location>
</feature>
<evidence type="ECO:0000256" key="6">
    <source>
        <dbReference type="SAM" id="MobiDB-lite"/>
    </source>
</evidence>
<feature type="compositionally biased region" description="Basic and acidic residues" evidence="6">
    <location>
        <begin position="796"/>
        <end position="826"/>
    </location>
</feature>
<feature type="compositionally biased region" description="Basic and acidic residues" evidence="6">
    <location>
        <begin position="739"/>
        <end position="748"/>
    </location>
</feature>
<feature type="region of interest" description="Disordered" evidence="6">
    <location>
        <begin position="367"/>
        <end position="479"/>
    </location>
</feature>
<evidence type="ECO:0000313" key="8">
    <source>
        <dbReference type="RefSeq" id="XP_013178638.1"/>
    </source>
</evidence>
<sequence length="1438" mass="159249">MALKLKYKDEHGILRIDMSPTSSPVRTGNKTKTEDGIKDPKFDTINNRFGRYDLFGGKYDGGETPSLFRSRYNSIEEELANTPYAFSDRSLRLADLDITIKSSPSKDIEDDRYFNRDITLDYSLFGPQIDLKTSIKTSDEDDPPAFTVTQLIHAQDRYFDLSSRQSVESPSKNRVRTIADSFEVRSAPGSGKRVDRAAKSDKVNNAFKVLSTDRVTSQSPPASLPAVPTSKRKKEKSFAILAEPPDPSRPTSPRSLPLDIRHGTGRVSPFKGRGFREETSRHTTPKTSAANSRSCSPSRKRTSSQSNPKMAQVATIPPPTILSRPRSPRNFLKANMEEVKELSELNREKHEAEAEIKRQQEEEALLKEMGLLDKPTSRSRVGSRANSRSSSPNKINLKSRSNSPSTMKNDNLPASKKETAKTTGTKTKPATHRSRLSSLSKTQTQSNDNSPKNSKIPKRQNSVSPTRNSRNFINYRRPFENNLNKNQRFISNSTSSIHETIKIGSQVHDKRAISQSAEFLDISPGVVHSKPPISPGKGGPPPSNRAISTKRLSPIVGTPNKSPIDDPKASSAKTAPKPTPTARKSVKTGGTTPATSRITSRQTSRTASRDPSPEKKVNGKVITGTKVAARAPSTKSAQNSNVGNKTDVKKPMSRTSSVKSLTRTSSTKNINEKPPLVKNKDKKNDLNEKSKSTSKMNQVGVKKTTIDKSSEISKVKQDNVTTNKEISSTEDGAKDDEETAKQDNETQYDKITNEKGDIVILTKKNVVSMTTAAITAQPLEVVTTVTNQLPVALEKAREKGIFERLGSKDSLKEDKDESVVKDDSTTKHNVTLKDLTGTKDKEPVAPKEEKNGKHDDKKPPKPTKVLYGDDNIKLKLLQPPYNNPQVERVKEKIDSILKEPEISTENILAQTKKIEEKFVDTKQTFKNVADRTKSDIHDAKVEAEDNLNKMKDQIEKTSETVTAQMRSEATKIVDSIITPIEEPKHDIEKQKETMKENIEPIVTVVNAKNKHYNKKTDVVKMTETLVKGDAEVEVQSSNDSTPGVEKIKIEKQAADGSVSDKSTSNGGFPQSTSTTPKPPPRSRQNKQEMQTPDDSKENTPVEKKPNICSRLMGKCKTKCCPCCIKPKDDERETSEPKEETKDEGRESKEKEDEVEMKEKKGMLSKLNCFKKKDAEKQKVVAEVGAGKAATIEFESETKHKRKLRDVLCGCCRRRVGDSSAPRRVVAAETTPPVVNEVGCCGRKRKDVERRDSILSDSTPNTCCNLALCRWMRGACRRKSEPASSPRASVFSKNKSLSPTLPPEDTRTKLDASLVEHTSVMRGAIPVLPAPLAYFCLLCNIVVPGLGTIFSGLFCLCFGIPRFGIHDSPRHRIGSFVINVVVGCGQLFTVLFCLVGWGWSVWWGTIMVRISRKYRKLKAEAALEEAEAPPVTANNHTRA</sequence>
<dbReference type="GeneID" id="106125810"/>
<feature type="compositionally biased region" description="Polar residues" evidence="6">
    <location>
        <begin position="718"/>
        <end position="730"/>
    </location>
</feature>
<feature type="compositionally biased region" description="Basic and acidic residues" evidence="6">
    <location>
        <begin position="1093"/>
        <end position="1104"/>
    </location>
</feature>
<dbReference type="GO" id="GO:0071683">
    <property type="term" value="C:sensory dendrite"/>
    <property type="evidence" value="ECO:0007669"/>
    <property type="project" value="TreeGrafter"/>
</dbReference>
<dbReference type="RefSeq" id="XP_013178638.1">
    <property type="nucleotide sequence ID" value="XM_013323184.1"/>
</dbReference>
<proteinExistence type="predicted"/>
<keyword evidence="2 7" id="KW-0812">Transmembrane</keyword>
<protein>
    <submittedName>
        <fullName evidence="8">Protein stum</fullName>
    </submittedName>
</protein>
<evidence type="ECO:0000256" key="2">
    <source>
        <dbReference type="ARBA" id="ARBA00022692"/>
    </source>
</evidence>
<keyword evidence="4 7" id="KW-0472">Membrane</keyword>
<feature type="region of interest" description="Disordered" evidence="6">
    <location>
        <begin position="1128"/>
        <end position="1157"/>
    </location>
</feature>
<reference evidence="8" key="1">
    <citation type="submission" date="2025-08" db="UniProtKB">
        <authorList>
            <consortium name="RefSeq"/>
        </authorList>
    </citation>
    <scope>IDENTIFICATION</scope>
</reference>
<dbReference type="GO" id="GO:0050954">
    <property type="term" value="P:sensory perception of mechanical stimulus"/>
    <property type="evidence" value="ECO:0007669"/>
    <property type="project" value="TreeGrafter"/>
</dbReference>
<dbReference type="GO" id="GO:0042330">
    <property type="term" value="P:taxis"/>
    <property type="evidence" value="ECO:0007669"/>
    <property type="project" value="TreeGrafter"/>
</dbReference>
<feature type="compositionally biased region" description="Polar residues" evidence="6">
    <location>
        <begin position="436"/>
        <end position="472"/>
    </location>
</feature>
<feature type="compositionally biased region" description="Basic and acidic residues" evidence="6">
    <location>
        <begin position="836"/>
        <end position="859"/>
    </location>
</feature>
<evidence type="ECO:0000256" key="1">
    <source>
        <dbReference type="ARBA" id="ARBA00004141"/>
    </source>
</evidence>
<feature type="compositionally biased region" description="Basic and acidic residues" evidence="6">
    <location>
        <begin position="704"/>
        <end position="717"/>
    </location>
</feature>
<feature type="transmembrane region" description="Helical" evidence="7">
    <location>
        <begin position="1372"/>
        <end position="1398"/>
    </location>
</feature>
<dbReference type="GO" id="GO:0016020">
    <property type="term" value="C:membrane"/>
    <property type="evidence" value="ECO:0007669"/>
    <property type="project" value="UniProtKB-SubCell"/>
</dbReference>
<keyword evidence="5" id="KW-0175">Coiled coil</keyword>
<gene>
    <name evidence="8" type="primary">LOC106125810</name>
</gene>
<feature type="region of interest" description="Disordered" evidence="6">
    <location>
        <begin position="796"/>
        <end position="869"/>
    </location>
</feature>